<name>A0A151GFC6_DRECN</name>
<dbReference type="STRING" id="98403.A0A151GFC6"/>
<gene>
    <name evidence="2" type="ORF">DCS_07726</name>
</gene>
<sequence>MSSIPVRGWTEKSHEALLLAVLAEVRPNKAVLTQVSSRMQEWGYSYSYDAIKYCRPLSPCPLFLFIIPLGSLQAADVPPYRSQHIQKLRRGRNMSAGGGSVTPVKKRAVKESTSLKRKTPSKGYPKEECGGNVDDETNFTEFLKKEDSPDESEIMPPRKRIKKERDASPVLDEDEEYGTNSGEV</sequence>
<proteinExistence type="predicted"/>
<evidence type="ECO:0000313" key="2">
    <source>
        <dbReference type="EMBL" id="KYK55762.1"/>
    </source>
</evidence>
<keyword evidence="3" id="KW-1185">Reference proteome</keyword>
<reference evidence="2 3" key="1">
    <citation type="journal article" date="2016" name="Sci. Rep.">
        <title>Insights into Adaptations to a Near-Obligate Nematode Endoparasitic Lifestyle from the Finished Genome of Drechmeria coniospora.</title>
        <authorList>
            <person name="Zhang L."/>
            <person name="Zhou Z."/>
            <person name="Guo Q."/>
            <person name="Fokkens L."/>
            <person name="Miskei M."/>
            <person name="Pocsi I."/>
            <person name="Zhang W."/>
            <person name="Chen M."/>
            <person name="Wang L."/>
            <person name="Sun Y."/>
            <person name="Donzelli B.G."/>
            <person name="Gibson D.M."/>
            <person name="Nelson D.R."/>
            <person name="Luo J.G."/>
            <person name="Rep M."/>
            <person name="Liu H."/>
            <person name="Yang S."/>
            <person name="Wang J."/>
            <person name="Krasnoff S.B."/>
            <person name="Xu Y."/>
            <person name="Molnar I."/>
            <person name="Lin M."/>
        </authorList>
    </citation>
    <scope>NUCLEOTIDE SEQUENCE [LARGE SCALE GENOMIC DNA]</scope>
    <source>
        <strain evidence="2 3">ARSEF 6962</strain>
    </source>
</reference>
<protein>
    <submittedName>
        <fullName evidence="2">Uncharacterized protein</fullName>
    </submittedName>
</protein>
<dbReference type="InParanoid" id="A0A151GFC6"/>
<organism evidence="2 3">
    <name type="scientific">Drechmeria coniospora</name>
    <name type="common">Nematophagous fungus</name>
    <name type="synonym">Meria coniospora</name>
    <dbReference type="NCBI Taxonomy" id="98403"/>
    <lineage>
        <taxon>Eukaryota</taxon>
        <taxon>Fungi</taxon>
        <taxon>Dikarya</taxon>
        <taxon>Ascomycota</taxon>
        <taxon>Pezizomycotina</taxon>
        <taxon>Sordariomycetes</taxon>
        <taxon>Hypocreomycetidae</taxon>
        <taxon>Hypocreales</taxon>
        <taxon>Ophiocordycipitaceae</taxon>
        <taxon>Drechmeria</taxon>
    </lineage>
</organism>
<evidence type="ECO:0000256" key="1">
    <source>
        <dbReference type="SAM" id="MobiDB-lite"/>
    </source>
</evidence>
<dbReference type="Proteomes" id="UP000076580">
    <property type="component" value="Chromosome 03"/>
</dbReference>
<dbReference type="AlphaFoldDB" id="A0A151GFC6"/>
<dbReference type="RefSeq" id="XP_040655114.1">
    <property type="nucleotide sequence ID" value="XM_040805010.1"/>
</dbReference>
<evidence type="ECO:0000313" key="3">
    <source>
        <dbReference type="Proteomes" id="UP000076580"/>
    </source>
</evidence>
<dbReference type="EMBL" id="LAYC01000003">
    <property type="protein sequence ID" value="KYK55762.1"/>
    <property type="molecule type" value="Genomic_DNA"/>
</dbReference>
<feature type="region of interest" description="Disordered" evidence="1">
    <location>
        <begin position="87"/>
        <end position="184"/>
    </location>
</feature>
<accession>A0A151GFC6</accession>
<dbReference type="GeneID" id="63720369"/>
<comment type="caution">
    <text evidence="2">The sequence shown here is derived from an EMBL/GenBank/DDBJ whole genome shotgun (WGS) entry which is preliminary data.</text>
</comment>